<dbReference type="InterPro" id="IPR039261">
    <property type="entry name" value="FNR_nucleotide-bd"/>
</dbReference>
<comment type="similarity">
    <text evidence="1">Belongs to the PyrK family.</text>
</comment>
<evidence type="ECO:0000256" key="8">
    <source>
        <dbReference type="ARBA" id="ARBA00023004"/>
    </source>
</evidence>
<evidence type="ECO:0000256" key="4">
    <source>
        <dbReference type="ARBA" id="ARBA00022714"/>
    </source>
</evidence>
<dbReference type="GO" id="GO:0050660">
    <property type="term" value="F:flavin adenine dinucleotide binding"/>
    <property type="evidence" value="ECO:0007669"/>
    <property type="project" value="InterPro"/>
</dbReference>
<dbReference type="Proteomes" id="UP000516160">
    <property type="component" value="Chromosome"/>
</dbReference>
<reference evidence="14 15" key="1">
    <citation type="submission" date="2020-07" db="EMBL/GenBank/DDBJ databases">
        <title>Alkalicella. sp. LB2 genome.</title>
        <authorList>
            <person name="Postec A."/>
            <person name="Quemeneur M."/>
        </authorList>
    </citation>
    <scope>NUCLEOTIDE SEQUENCE [LARGE SCALE GENOMIC DNA]</scope>
    <source>
        <strain evidence="14 15">LB2</strain>
    </source>
</reference>
<dbReference type="InterPro" id="IPR017938">
    <property type="entry name" value="Riboflavin_synthase-like_b-brl"/>
</dbReference>
<protein>
    <submittedName>
        <fullName evidence="14">Sulfide/dihydroorotate dehydrogenase-like FAD/NAD-binding protein</fullName>
    </submittedName>
</protein>
<dbReference type="PANTHER" id="PTHR43513">
    <property type="entry name" value="DIHYDROOROTATE DEHYDROGENASE B (NAD(+)), ELECTRON TRANSFER SUBUNIT"/>
    <property type="match status" value="1"/>
</dbReference>
<feature type="binding site" evidence="12">
    <location>
        <position position="226"/>
    </location>
    <ligand>
        <name>[2Fe-2S] cluster</name>
        <dbReference type="ChEBI" id="CHEBI:190135"/>
    </ligand>
</feature>
<dbReference type="PROSITE" id="PS51384">
    <property type="entry name" value="FAD_FR"/>
    <property type="match status" value="1"/>
</dbReference>
<organism evidence="14 15">
    <name type="scientific">Alkalicella caledoniensis</name>
    <dbReference type="NCBI Taxonomy" id="2731377"/>
    <lineage>
        <taxon>Bacteria</taxon>
        <taxon>Bacillati</taxon>
        <taxon>Bacillota</taxon>
        <taxon>Clostridia</taxon>
        <taxon>Eubacteriales</taxon>
        <taxon>Proteinivoracaceae</taxon>
        <taxon>Alkalicella</taxon>
    </lineage>
</organism>
<comment type="cofactor">
    <cofactor evidence="12">
        <name>[2Fe-2S] cluster</name>
        <dbReference type="ChEBI" id="CHEBI:190135"/>
    </cofactor>
    <text evidence="12">Binds 1 [2Fe-2S] cluster per subunit.</text>
</comment>
<dbReference type="SUPFAM" id="SSF63380">
    <property type="entry name" value="Riboflavin synthase domain-like"/>
    <property type="match status" value="1"/>
</dbReference>
<keyword evidence="15" id="KW-1185">Reference proteome</keyword>
<feature type="domain" description="FAD-binding FR-type" evidence="13">
    <location>
        <begin position="1"/>
        <end position="95"/>
    </location>
</feature>
<keyword evidence="6 11" id="KW-0274">FAD</keyword>
<keyword evidence="9 12" id="KW-0411">Iron-sulfur</keyword>
<keyword evidence="4 12" id="KW-0001">2Fe-2S</keyword>
<keyword evidence="8 12" id="KW-0408">Iron</keyword>
<dbReference type="Pfam" id="PF00175">
    <property type="entry name" value="NAD_binding_1"/>
    <property type="match status" value="1"/>
</dbReference>
<keyword evidence="3 11" id="KW-0285">Flavoprotein</keyword>
<dbReference type="Gene3D" id="2.10.240.10">
    <property type="entry name" value="Dihydroorotate dehydrogenase, electron transfer subunit"/>
    <property type="match status" value="1"/>
</dbReference>
<keyword evidence="5 12" id="KW-0479">Metal-binding</keyword>
<evidence type="ECO:0000256" key="12">
    <source>
        <dbReference type="PIRSR" id="PIRSR006816-2"/>
    </source>
</evidence>
<evidence type="ECO:0000259" key="13">
    <source>
        <dbReference type="PROSITE" id="PS51384"/>
    </source>
</evidence>
<name>A0A7G9WBU5_ALKCA</name>
<dbReference type="PANTHER" id="PTHR43513:SF3">
    <property type="entry name" value="DIHYDROOROTATE DEHYDROGENASE B (NAD(+)), ELECTRON TRANSFER SUBUNIT-RELATED"/>
    <property type="match status" value="1"/>
</dbReference>
<keyword evidence="7" id="KW-0249">Electron transport</keyword>
<evidence type="ECO:0000256" key="2">
    <source>
        <dbReference type="ARBA" id="ARBA00022448"/>
    </source>
</evidence>
<dbReference type="InterPro" id="IPR050353">
    <property type="entry name" value="PyrK_electron_transfer"/>
</dbReference>
<dbReference type="Gene3D" id="3.40.50.80">
    <property type="entry name" value="Nucleotide-binding domain of ferredoxin-NADP reductase (FNR) module"/>
    <property type="match status" value="1"/>
</dbReference>
<dbReference type="AlphaFoldDB" id="A0A7G9WBU5"/>
<dbReference type="RefSeq" id="WP_213166551.1">
    <property type="nucleotide sequence ID" value="NZ_CP058559.1"/>
</dbReference>
<dbReference type="GO" id="GO:0016491">
    <property type="term" value="F:oxidoreductase activity"/>
    <property type="evidence" value="ECO:0007669"/>
    <property type="project" value="InterPro"/>
</dbReference>
<feature type="binding site" evidence="11">
    <location>
        <begin position="62"/>
        <end position="64"/>
    </location>
    <ligand>
        <name>FAD</name>
        <dbReference type="ChEBI" id="CHEBI:57692"/>
    </ligand>
</feature>
<evidence type="ECO:0000256" key="6">
    <source>
        <dbReference type="ARBA" id="ARBA00022827"/>
    </source>
</evidence>
<dbReference type="InterPro" id="IPR019480">
    <property type="entry name" value="Dihydroorotate_DH_Fe-S-bd"/>
</dbReference>
<evidence type="ECO:0000256" key="10">
    <source>
        <dbReference type="ARBA" id="ARBA00034078"/>
    </source>
</evidence>
<dbReference type="Gene3D" id="2.40.30.10">
    <property type="entry name" value="Translation factors"/>
    <property type="match status" value="1"/>
</dbReference>
<evidence type="ECO:0000256" key="1">
    <source>
        <dbReference type="ARBA" id="ARBA00006422"/>
    </source>
</evidence>
<dbReference type="PIRSF" id="PIRSF006816">
    <property type="entry name" value="Cyc3_hyd_g"/>
    <property type="match status" value="1"/>
</dbReference>
<gene>
    <name evidence="14" type="ORF">HYG86_15945</name>
</gene>
<evidence type="ECO:0000256" key="3">
    <source>
        <dbReference type="ARBA" id="ARBA00022630"/>
    </source>
</evidence>
<evidence type="ECO:0000313" key="15">
    <source>
        <dbReference type="Proteomes" id="UP000516160"/>
    </source>
</evidence>
<accession>A0A7G9WBU5</accession>
<dbReference type="GO" id="GO:0006221">
    <property type="term" value="P:pyrimidine nucleotide biosynthetic process"/>
    <property type="evidence" value="ECO:0007669"/>
    <property type="project" value="InterPro"/>
</dbReference>
<comment type="cofactor">
    <cofactor evidence="11">
        <name>FAD</name>
        <dbReference type="ChEBI" id="CHEBI:57692"/>
    </cofactor>
    <text evidence="11">Binds 1 FAD per subunit.</text>
</comment>
<dbReference type="EMBL" id="CP058559">
    <property type="protein sequence ID" value="QNO16157.1"/>
    <property type="molecule type" value="Genomic_DNA"/>
</dbReference>
<evidence type="ECO:0000256" key="5">
    <source>
        <dbReference type="ARBA" id="ARBA00022723"/>
    </source>
</evidence>
<evidence type="ECO:0000313" key="14">
    <source>
        <dbReference type="EMBL" id="QNO16157.1"/>
    </source>
</evidence>
<dbReference type="SUPFAM" id="SSF52343">
    <property type="entry name" value="Ferredoxin reductase-like, C-terminal NADP-linked domain"/>
    <property type="match status" value="1"/>
</dbReference>
<comment type="cofactor">
    <cofactor evidence="10">
        <name>[2Fe-2S] cluster</name>
        <dbReference type="ChEBI" id="CHEBI:190135"/>
    </cofactor>
</comment>
<feature type="binding site" evidence="12">
    <location>
        <position position="223"/>
    </location>
    <ligand>
        <name>[2Fe-2S] cluster</name>
        <dbReference type="ChEBI" id="CHEBI:190135"/>
    </ligand>
</feature>
<dbReference type="NCBIfam" id="NF004862">
    <property type="entry name" value="PRK06222.1"/>
    <property type="match status" value="1"/>
</dbReference>
<feature type="binding site" evidence="12">
    <location>
        <position position="238"/>
    </location>
    <ligand>
        <name>[2Fe-2S] cluster</name>
        <dbReference type="ChEBI" id="CHEBI:190135"/>
    </ligand>
</feature>
<proteinExistence type="inferred from homology"/>
<dbReference type="GO" id="GO:0051537">
    <property type="term" value="F:2 iron, 2 sulfur cluster binding"/>
    <property type="evidence" value="ECO:0007669"/>
    <property type="project" value="UniProtKB-KW"/>
</dbReference>
<evidence type="ECO:0000256" key="11">
    <source>
        <dbReference type="PIRSR" id="PIRSR006816-1"/>
    </source>
</evidence>
<dbReference type="Pfam" id="PF10418">
    <property type="entry name" value="DHODB_Fe-S_bind"/>
    <property type="match status" value="1"/>
</dbReference>
<dbReference type="GO" id="GO:0046872">
    <property type="term" value="F:metal ion binding"/>
    <property type="evidence" value="ECO:0007669"/>
    <property type="project" value="UniProtKB-KW"/>
</dbReference>
<evidence type="ECO:0000256" key="9">
    <source>
        <dbReference type="ARBA" id="ARBA00023014"/>
    </source>
</evidence>
<sequence length="277" mass="30170">MNKILQKQVLAPTLKQIIVEAPLIAKKAKAGQFVILRIHEKGERIPLTIADYDRDNGTITMIFQEVGSSTKRLGLLEIGDEILDLVGPLGQPTEHPAGAKRIVCVGGGVGVAPVYPEAKELHESGVEIISIVGARNEELLFYLDNMKAVSKELHVTTDDGSKGRKGFVTDVLKELIESDKGIDAVIAIGPMPMMKAVSDLTKNYGLKTIVSLNSLMVDGTGMCGGCRVTIGNETKFACIDGPAFDAHEVDFIEQMRRLRMYQIEEKVEDCRCGEGME</sequence>
<evidence type="ECO:0000256" key="7">
    <source>
        <dbReference type="ARBA" id="ARBA00022982"/>
    </source>
</evidence>
<dbReference type="InterPro" id="IPR001433">
    <property type="entry name" value="OxRdtase_FAD/NAD-bd"/>
</dbReference>
<keyword evidence="2" id="KW-0813">Transport</keyword>
<dbReference type="KEGG" id="acae:HYG86_15945"/>
<dbReference type="InterPro" id="IPR012165">
    <property type="entry name" value="Cyt_c3_hydrogenase_gsu"/>
</dbReference>
<dbReference type="InterPro" id="IPR037117">
    <property type="entry name" value="Dihydroorotate_DH_ele_sf"/>
</dbReference>
<dbReference type="CDD" id="cd06219">
    <property type="entry name" value="DHOD_e_trans_like1"/>
    <property type="match status" value="1"/>
</dbReference>
<dbReference type="InterPro" id="IPR017927">
    <property type="entry name" value="FAD-bd_FR_type"/>
</dbReference>